<comment type="caution">
    <text evidence="1">The sequence shown here is derived from an EMBL/GenBank/DDBJ whole genome shotgun (WGS) entry which is preliminary data.</text>
</comment>
<proteinExistence type="predicted"/>
<protein>
    <submittedName>
        <fullName evidence="1">Uncharacterized protein</fullName>
    </submittedName>
</protein>
<sequence>MTQSAWTVNAPRAGDDARTGDEVLVITTRNSTHHPVFGTCLFEYFALTCGDFCLKL</sequence>
<organism evidence="1 2">
    <name type="scientific">Halosaccharopolyspora lacisalsi</name>
    <dbReference type="NCBI Taxonomy" id="1000566"/>
    <lineage>
        <taxon>Bacteria</taxon>
        <taxon>Bacillati</taxon>
        <taxon>Actinomycetota</taxon>
        <taxon>Actinomycetes</taxon>
        <taxon>Pseudonocardiales</taxon>
        <taxon>Pseudonocardiaceae</taxon>
        <taxon>Halosaccharopolyspora</taxon>
    </lineage>
</organism>
<gene>
    <name evidence="1" type="ORF">FHX42_004828</name>
</gene>
<accession>A0A839DZR3</accession>
<keyword evidence="2" id="KW-1185">Reference proteome</keyword>
<reference evidence="1 2" key="1">
    <citation type="submission" date="2020-07" db="EMBL/GenBank/DDBJ databases">
        <title>Sequencing the genomes of 1000 actinobacteria strains.</title>
        <authorList>
            <person name="Klenk H.-P."/>
        </authorList>
    </citation>
    <scope>NUCLEOTIDE SEQUENCE [LARGE SCALE GENOMIC DNA]</scope>
    <source>
        <strain evidence="1 2">DSM 45975</strain>
    </source>
</reference>
<dbReference type="EMBL" id="JACGWZ010000008">
    <property type="protein sequence ID" value="MBA8827432.1"/>
    <property type="molecule type" value="Genomic_DNA"/>
</dbReference>
<dbReference type="AlphaFoldDB" id="A0A839DZR3"/>
<name>A0A839DZR3_9PSEU</name>
<evidence type="ECO:0000313" key="2">
    <source>
        <dbReference type="Proteomes" id="UP000569329"/>
    </source>
</evidence>
<evidence type="ECO:0000313" key="1">
    <source>
        <dbReference type="EMBL" id="MBA8827432.1"/>
    </source>
</evidence>
<dbReference type="Proteomes" id="UP000569329">
    <property type="component" value="Unassembled WGS sequence"/>
</dbReference>